<dbReference type="PRINTS" id="PR00364">
    <property type="entry name" value="DISEASERSIST"/>
</dbReference>
<feature type="coiled-coil region" evidence="7">
    <location>
        <begin position="120"/>
        <end position="147"/>
    </location>
</feature>
<evidence type="ECO:0000259" key="9">
    <source>
        <dbReference type="Pfam" id="PF12515"/>
    </source>
</evidence>
<dbReference type="Pfam" id="PF23598">
    <property type="entry name" value="LRR_14"/>
    <property type="match status" value="2"/>
</dbReference>
<evidence type="ECO:0000259" key="8">
    <source>
        <dbReference type="Pfam" id="PF00931"/>
    </source>
</evidence>
<feature type="domain" description="NB-ARC" evidence="8">
    <location>
        <begin position="211"/>
        <end position="321"/>
    </location>
</feature>
<comment type="similarity">
    <text evidence="1">Belongs to the disease resistance NB-LRR family.</text>
</comment>
<dbReference type="InterPro" id="IPR032675">
    <property type="entry name" value="LRR_dom_sf"/>
</dbReference>
<dbReference type="Gene3D" id="1.20.5.170">
    <property type="match status" value="1"/>
</dbReference>
<dbReference type="InterPro" id="IPR055414">
    <property type="entry name" value="LRR_R13L4/SHOC2-like"/>
</dbReference>
<dbReference type="Proteomes" id="UP000243499">
    <property type="component" value="Chromosome 8"/>
</dbReference>
<evidence type="ECO:0000256" key="3">
    <source>
        <dbReference type="ARBA" id="ARBA00022737"/>
    </source>
</evidence>
<feature type="domain" description="Disease resistance R13L4/SHOC-2-like LRR" evidence="11">
    <location>
        <begin position="760"/>
        <end position="859"/>
    </location>
</feature>
<gene>
    <name evidence="12" type="ORF">PAHAL_8G198100</name>
</gene>
<dbReference type="Gene3D" id="3.80.10.10">
    <property type="entry name" value="Ribonuclease Inhibitor"/>
    <property type="match status" value="2"/>
</dbReference>
<dbReference type="PANTHER" id="PTHR23155">
    <property type="entry name" value="DISEASE RESISTANCE PROTEIN RP"/>
    <property type="match status" value="1"/>
</dbReference>
<dbReference type="Gramene" id="PVH34332">
    <property type="protein sequence ID" value="PVH34332"/>
    <property type="gene ID" value="PAHAL_8G198100"/>
</dbReference>
<dbReference type="GO" id="GO:0005516">
    <property type="term" value="F:calmodulin binding"/>
    <property type="evidence" value="ECO:0007669"/>
    <property type="project" value="InterPro"/>
</dbReference>
<dbReference type="SUPFAM" id="SSF52540">
    <property type="entry name" value="P-loop containing nucleoside triphosphate hydrolases"/>
    <property type="match status" value="2"/>
</dbReference>
<evidence type="ECO:0000256" key="5">
    <source>
        <dbReference type="ARBA" id="ARBA00022821"/>
    </source>
</evidence>
<dbReference type="InterPro" id="IPR044974">
    <property type="entry name" value="Disease_R_plants"/>
</dbReference>
<evidence type="ECO:0000256" key="2">
    <source>
        <dbReference type="ARBA" id="ARBA00022614"/>
    </source>
</evidence>
<keyword evidence="5" id="KW-0611">Plant defense</keyword>
<keyword evidence="3" id="KW-0677">Repeat</keyword>
<dbReference type="SUPFAM" id="SSF52058">
    <property type="entry name" value="L domain-like"/>
    <property type="match status" value="1"/>
</dbReference>
<keyword evidence="2" id="KW-0433">Leucine-rich repeat</keyword>
<feature type="domain" description="Disease resistance N-terminal" evidence="10">
    <location>
        <begin position="14"/>
        <end position="101"/>
    </location>
</feature>
<accession>A0A2T8I9H9</accession>
<feature type="domain" description="NB-ARC" evidence="8">
    <location>
        <begin position="369"/>
        <end position="550"/>
    </location>
</feature>
<dbReference type="GO" id="GO:0043531">
    <property type="term" value="F:ADP binding"/>
    <property type="evidence" value="ECO:0007669"/>
    <property type="project" value="InterPro"/>
</dbReference>
<dbReference type="InterPro" id="IPR036388">
    <property type="entry name" value="WH-like_DNA-bd_sf"/>
</dbReference>
<reference evidence="12" key="1">
    <citation type="submission" date="2018-04" db="EMBL/GenBank/DDBJ databases">
        <title>WGS assembly of Panicum hallii.</title>
        <authorList>
            <person name="Lovell J."/>
            <person name="Jenkins J."/>
            <person name="Lowry D."/>
            <person name="Mamidi S."/>
            <person name="Sreedasyam A."/>
            <person name="Weng X."/>
            <person name="Barry K."/>
            <person name="Bonette J."/>
            <person name="Campitelli B."/>
            <person name="Daum C."/>
            <person name="Gordon S."/>
            <person name="Gould B."/>
            <person name="Lipzen A."/>
            <person name="Macqueen A."/>
            <person name="Palacio-Mejia J."/>
            <person name="Plott C."/>
            <person name="Shakirov E."/>
            <person name="Shu S."/>
            <person name="Yoshinaga Y."/>
            <person name="Zane M."/>
            <person name="Rokhsar D."/>
            <person name="Grimwood J."/>
            <person name="Schmutz J."/>
            <person name="Juenger T."/>
        </authorList>
    </citation>
    <scope>NUCLEOTIDE SEQUENCE [LARGE SCALE GENOMIC DNA]</scope>
    <source>
        <strain evidence="12">FIL2</strain>
    </source>
</reference>
<dbReference type="InterPro" id="IPR041118">
    <property type="entry name" value="Rx_N"/>
</dbReference>
<dbReference type="EMBL" id="CM008053">
    <property type="protein sequence ID" value="PVH34332.1"/>
    <property type="molecule type" value="Genomic_DNA"/>
</dbReference>
<evidence type="ECO:0000313" key="12">
    <source>
        <dbReference type="EMBL" id="PVH34332.1"/>
    </source>
</evidence>
<name>A0A2T8I9H9_9POAL</name>
<evidence type="ECO:0008006" key="13">
    <source>
        <dbReference type="Google" id="ProtNLM"/>
    </source>
</evidence>
<dbReference type="Gene3D" id="1.20.5.4130">
    <property type="match status" value="1"/>
</dbReference>
<dbReference type="InterPro" id="IPR027417">
    <property type="entry name" value="P-loop_NTPase"/>
</dbReference>
<dbReference type="Gene3D" id="3.40.50.300">
    <property type="entry name" value="P-loop containing nucleotide triphosphate hydrolases"/>
    <property type="match status" value="2"/>
</dbReference>
<evidence type="ECO:0000259" key="11">
    <source>
        <dbReference type="Pfam" id="PF23598"/>
    </source>
</evidence>
<dbReference type="Pfam" id="PF00931">
    <property type="entry name" value="NB-ARC"/>
    <property type="match status" value="2"/>
</dbReference>
<keyword evidence="6 7" id="KW-0175">Coiled coil</keyword>
<dbReference type="FunFam" id="1.20.5.170:FF:000029">
    <property type="entry name" value="Calcium-transporting ATPase"/>
    <property type="match status" value="1"/>
</dbReference>
<sequence>MEGACLYALKSACSCLVSQAASSAAKEMALQEGVKDDATFLAEELEEMNKFLADVGRDEAGVLVEQGGYVEDMAFVKKIQDMACDIEDCLRDLAPHRERPSMWRLPLESLAARHTVAAELKDLVSQVDRVSQRRERYRRARERALRKPTTPGPAEEEARPVVPEIDWKVDVGELIARADESLMVISVWLMKDRVSERAISLVGEVYDAAMDFQRRAWVTATHPIGLTEFLRALARQFLGNDPATSQGALGVLTDTETMGAEQLMAVVARHLEERRYLVVVEGVYTRPEWDWIKLIFPDDRNGSRIMVTSRRADVARHCAEGSSRSFNLERVPDGDARLYVSSDKGATTDRGFSEVIKVEPYSEFVGRNEEVEELTRWISLNESECASLSVYGASGIGKSTLVRNVYNSTKLLRMFQRRAWIAMVHPFNKEEFLRDTISQFKAYRVQESKSGIKNKSSDDLVTEVCQLMGDGRSLLVVDGLSAEEEWDQIKSCLWPEFCTNSGSCTAIVTTVSAAVARHCSENRSSLMYKLSPLNRAAAHQLFYQKVFRRDRLIELCKPMVDHANLIIQKCDGNLRAINIISGLLATKTRTSTEWEKLLNRFDSELKNNPDLGVTNAAAKLSYDDLPSHMKYLVQYLSVFPRSYNIMLRRLANAWLAETYMRKTRRDNAEFEDIFDALVMRSMVHPLKRAEITSGRINGCHVDDVFRQHLFSEAKSRGFINILDEHMVNNNLAISQIRHLVVTSGWTRDDDQFKRLDLSCARSLTVLGKWSSCFISPSMKLLRVLDLEETEGLVEHHDLEHIGEFRHLKYLGLRNTGIAHLPKSLGKLHGLEELDIRGTYIAKLPSTFIHLTSLRRLHGGTMAACNSQQEFDSEMTGDCPGLLKNAVSSAFCMCLLCLCQRHKPYGVRVPKKIGELKSLLTMGTIDAAGSRTVMKEVQKLAQLRKLGVMGITKLNSKHLCSTLEHLHHLRSLMVHSDDSLGRLATVTSPPHCLETLKLYGNLGTLPRWTKTLHSLLKLCLRSTLLDGDAVQIIARLPKLIVLRLLAKSLVVEEIAFPSGAFPKLELLQLDQLENLMSLSTQGRALPNLEILQVYRCSFLSEDSLRLFHDLPRIKMVLMDGTLVQRQPDQEFDPFDIPSKGIPDERLRRWRQADLVLNASRRFRYTLDLKKEEEKERIRQRIRSQTLIIRAALRFKEALKADRSEIEE</sequence>
<dbReference type="InterPro" id="IPR002182">
    <property type="entry name" value="NB-ARC"/>
</dbReference>
<dbReference type="AlphaFoldDB" id="A0A2T8I9H9"/>
<keyword evidence="4" id="KW-0547">Nucleotide-binding</keyword>
<dbReference type="Pfam" id="PF12515">
    <property type="entry name" value="CaATP_NAI"/>
    <property type="match status" value="1"/>
</dbReference>
<dbReference type="GO" id="GO:0006952">
    <property type="term" value="P:defense response"/>
    <property type="evidence" value="ECO:0007669"/>
    <property type="project" value="UniProtKB-KW"/>
</dbReference>
<evidence type="ECO:0000256" key="6">
    <source>
        <dbReference type="ARBA" id="ARBA00023054"/>
    </source>
</evidence>
<evidence type="ECO:0000256" key="7">
    <source>
        <dbReference type="SAM" id="Coils"/>
    </source>
</evidence>
<protein>
    <recommendedName>
        <fullName evidence="13">NB-ARC domain-containing protein</fullName>
    </recommendedName>
</protein>
<feature type="domain" description="Disease resistance R13L4/SHOC-2-like LRR" evidence="11">
    <location>
        <begin position="894"/>
        <end position="1093"/>
    </location>
</feature>
<proteinExistence type="inferred from homology"/>
<evidence type="ECO:0000256" key="4">
    <source>
        <dbReference type="ARBA" id="ARBA00022741"/>
    </source>
</evidence>
<dbReference type="GO" id="GO:0051707">
    <property type="term" value="P:response to other organism"/>
    <property type="evidence" value="ECO:0007669"/>
    <property type="project" value="UniProtKB-ARBA"/>
</dbReference>
<organism evidence="12">
    <name type="scientific">Panicum hallii</name>
    <dbReference type="NCBI Taxonomy" id="206008"/>
    <lineage>
        <taxon>Eukaryota</taxon>
        <taxon>Viridiplantae</taxon>
        <taxon>Streptophyta</taxon>
        <taxon>Embryophyta</taxon>
        <taxon>Tracheophyta</taxon>
        <taxon>Spermatophyta</taxon>
        <taxon>Magnoliopsida</taxon>
        <taxon>Liliopsida</taxon>
        <taxon>Poales</taxon>
        <taxon>Poaceae</taxon>
        <taxon>PACMAD clade</taxon>
        <taxon>Panicoideae</taxon>
        <taxon>Panicodae</taxon>
        <taxon>Paniceae</taxon>
        <taxon>Panicinae</taxon>
        <taxon>Panicum</taxon>
        <taxon>Panicum sect. Panicum</taxon>
    </lineage>
</organism>
<dbReference type="PANTHER" id="PTHR23155:SF1114">
    <property type="entry name" value="OS02G0475500 PROTEIN"/>
    <property type="match status" value="1"/>
</dbReference>
<dbReference type="Gene3D" id="1.10.10.10">
    <property type="entry name" value="Winged helix-like DNA-binding domain superfamily/Winged helix DNA-binding domain"/>
    <property type="match status" value="1"/>
</dbReference>
<feature type="domain" description="Calcium-transporting P-type ATPase N-terminal autoinhibitory" evidence="9">
    <location>
        <begin position="1131"/>
        <end position="1172"/>
    </location>
</feature>
<evidence type="ECO:0000259" key="10">
    <source>
        <dbReference type="Pfam" id="PF18052"/>
    </source>
</evidence>
<dbReference type="InterPro" id="IPR024750">
    <property type="entry name" value="Ca_ATPase_N_dom"/>
</dbReference>
<evidence type="ECO:0000256" key="1">
    <source>
        <dbReference type="ARBA" id="ARBA00008894"/>
    </source>
</evidence>
<dbReference type="Pfam" id="PF18052">
    <property type="entry name" value="Rx_N"/>
    <property type="match status" value="1"/>
</dbReference>